<evidence type="ECO:0000256" key="1">
    <source>
        <dbReference type="SAM" id="Phobius"/>
    </source>
</evidence>
<keyword evidence="3" id="KW-1185">Reference proteome</keyword>
<feature type="transmembrane region" description="Helical" evidence="1">
    <location>
        <begin position="115"/>
        <end position="140"/>
    </location>
</feature>
<sequence>MEYERYHLVFEGFLRELNRTEISLALKTELQLSDAQVADLMAGRRTVLQNNVPKDRAQTLGRRLTKQGLKVSAQALAINQKNNPADLRRHLMDGGIDQYFASRFKHPEDELDTRISLLILASIAVLSYFVLPLVGLRLLMPTLAFSAWAAQPLAVLIQLFFALLFFAPLIWLWPRSSPVDGIELDADTEELLDHLVRSLAYHLAAPRVRRIVLVKGPVLTIRQTPLDWLQNQSTLEIGLPVLEALTLQQFVGLLAMRMSPLASGFYARTWGLFLQWYNALRSRNKSWALLLSGWVLPMHQHHAERSALIVRDLVGVQETARLQRIEKRFTELNRDWPEFTEFCRNMRIRGSQWSALVAQEPDGDKQPDAVQALFRMAAPALWILSTSDGYQRALERKRDQTPAFEMTGRDLWQQFQRLRPLQERFKRLMIRPEALVPPSDAQRKPMALNALHLNRLAKEVLDAQRRRVEQALGLQTPSKKAPDMARLVAKWRAASAGVWPEDCLTHKDFPLAKSVFLTLQTLQQMKLWAVEAGPLAGAQLALRNKQLMLLYRKWLEQSAKLPALPLLMGDAKTLQAQIQHSAGPTLLAEWSPDAAIEQLDFWLTIMICYWTWVAGQILQPPTLVEKMADH</sequence>
<dbReference type="RefSeq" id="WP_100258527.1">
    <property type="nucleotide sequence ID" value="NZ_CP011797.1"/>
</dbReference>
<accession>A0A2K8KUB3</accession>
<gene>
    <name evidence="2" type="ORF">REIFOR_03224</name>
</gene>
<keyword evidence="1" id="KW-0812">Transmembrane</keyword>
<dbReference type="EMBL" id="CP011797">
    <property type="protein sequence ID" value="ATX78330.1"/>
    <property type="molecule type" value="Genomic_DNA"/>
</dbReference>
<feature type="transmembrane region" description="Helical" evidence="1">
    <location>
        <begin position="152"/>
        <end position="173"/>
    </location>
</feature>
<evidence type="ECO:0000313" key="3">
    <source>
        <dbReference type="Proteomes" id="UP000229757"/>
    </source>
</evidence>
<dbReference type="KEGG" id="rfo:REIFOR_03224"/>
<dbReference type="OrthoDB" id="6188143at2"/>
<evidence type="ECO:0000313" key="2">
    <source>
        <dbReference type="EMBL" id="ATX78330.1"/>
    </source>
</evidence>
<protein>
    <recommendedName>
        <fullName evidence="4">Peptidase, M48 family</fullName>
    </recommendedName>
</protein>
<evidence type="ECO:0008006" key="4">
    <source>
        <dbReference type="Google" id="ProtNLM"/>
    </source>
</evidence>
<dbReference type="Proteomes" id="UP000229757">
    <property type="component" value="Chromosome"/>
</dbReference>
<keyword evidence="1" id="KW-1133">Transmembrane helix</keyword>
<dbReference type="AlphaFoldDB" id="A0A2K8KUB3"/>
<proteinExistence type="predicted"/>
<organism evidence="2 3">
    <name type="scientific">Reinekea forsetii</name>
    <dbReference type="NCBI Taxonomy" id="1336806"/>
    <lineage>
        <taxon>Bacteria</taxon>
        <taxon>Pseudomonadati</taxon>
        <taxon>Pseudomonadota</taxon>
        <taxon>Gammaproteobacteria</taxon>
        <taxon>Oceanospirillales</taxon>
        <taxon>Saccharospirillaceae</taxon>
        <taxon>Reinekea</taxon>
    </lineage>
</organism>
<keyword evidence="1" id="KW-0472">Membrane</keyword>
<name>A0A2K8KUB3_9GAMM</name>
<reference evidence="2 3" key="1">
    <citation type="journal article" date="2017" name="Environ. Microbiol.">
        <title>Genomic and physiological analyses of 'Reinekea forsetii' reveal a versatile opportunistic lifestyle during spring algae blooms.</title>
        <authorList>
            <person name="Avci B."/>
            <person name="Hahnke R.L."/>
            <person name="Chafee M."/>
            <person name="Fischer T."/>
            <person name="Gruber-Vodicka H."/>
            <person name="Tegetmeyer H.E."/>
            <person name="Harder J."/>
            <person name="Fuchs B.M."/>
            <person name="Amann R.I."/>
            <person name="Teeling H."/>
        </authorList>
    </citation>
    <scope>NUCLEOTIDE SEQUENCE [LARGE SCALE GENOMIC DNA]</scope>
    <source>
        <strain evidence="2 3">Hel1_31_D35</strain>
    </source>
</reference>